<keyword evidence="4 5" id="KW-0472">Membrane</keyword>
<feature type="transmembrane region" description="Helical" evidence="5">
    <location>
        <begin position="181"/>
        <end position="199"/>
    </location>
</feature>
<proteinExistence type="predicted"/>
<feature type="transmembrane region" description="Helical" evidence="5">
    <location>
        <begin position="251"/>
        <end position="272"/>
    </location>
</feature>
<evidence type="ECO:0000256" key="1">
    <source>
        <dbReference type="ARBA" id="ARBA00004141"/>
    </source>
</evidence>
<feature type="transmembrane region" description="Helical" evidence="5">
    <location>
        <begin position="284"/>
        <end position="309"/>
    </location>
</feature>
<dbReference type="OrthoDB" id="28208at2759"/>
<name>A0A1V9YM74_ACHHY</name>
<feature type="domain" description="Amino acid transporter transmembrane" evidence="6">
    <location>
        <begin position="65"/>
        <end position="469"/>
    </location>
</feature>
<feature type="transmembrane region" description="Helical" evidence="5">
    <location>
        <begin position="408"/>
        <end position="432"/>
    </location>
</feature>
<evidence type="ECO:0000256" key="4">
    <source>
        <dbReference type="ARBA" id="ARBA00023136"/>
    </source>
</evidence>
<accession>A0A1V9YM74</accession>
<comment type="caution">
    <text evidence="7">The sequence shown here is derived from an EMBL/GenBank/DDBJ whole genome shotgun (WGS) entry which is preliminary data.</text>
</comment>
<dbReference type="AlphaFoldDB" id="A0A1V9YM74"/>
<dbReference type="PANTHER" id="PTHR22950:SF702">
    <property type="entry name" value="AMINO ACID TRANSPORTER PROTEIN"/>
    <property type="match status" value="1"/>
</dbReference>
<gene>
    <name evidence="7" type="ORF">ACHHYP_09918</name>
</gene>
<evidence type="ECO:0000256" key="3">
    <source>
        <dbReference type="ARBA" id="ARBA00022989"/>
    </source>
</evidence>
<keyword evidence="8" id="KW-1185">Reference proteome</keyword>
<dbReference type="InterPro" id="IPR013057">
    <property type="entry name" value="AA_transpt_TM"/>
</dbReference>
<evidence type="ECO:0000313" key="8">
    <source>
        <dbReference type="Proteomes" id="UP000243579"/>
    </source>
</evidence>
<keyword evidence="2 5" id="KW-0812">Transmembrane</keyword>
<evidence type="ECO:0000256" key="5">
    <source>
        <dbReference type="SAM" id="Phobius"/>
    </source>
</evidence>
<organism evidence="7 8">
    <name type="scientific">Achlya hypogyna</name>
    <name type="common">Oomycete</name>
    <name type="synonym">Protoachlya hypogyna</name>
    <dbReference type="NCBI Taxonomy" id="1202772"/>
    <lineage>
        <taxon>Eukaryota</taxon>
        <taxon>Sar</taxon>
        <taxon>Stramenopiles</taxon>
        <taxon>Oomycota</taxon>
        <taxon>Saprolegniomycetes</taxon>
        <taxon>Saprolegniales</taxon>
        <taxon>Achlyaceae</taxon>
        <taxon>Achlya</taxon>
    </lineage>
</organism>
<dbReference type="EMBL" id="JNBR01001481">
    <property type="protein sequence ID" value="OQR86819.1"/>
    <property type="molecule type" value="Genomic_DNA"/>
</dbReference>
<feature type="transmembrane region" description="Helical" evidence="5">
    <location>
        <begin position="211"/>
        <end position="231"/>
    </location>
</feature>
<keyword evidence="3 5" id="KW-1133">Transmembrane helix</keyword>
<dbReference type="Proteomes" id="UP000243579">
    <property type="component" value="Unassembled WGS sequence"/>
</dbReference>
<dbReference type="PANTHER" id="PTHR22950">
    <property type="entry name" value="AMINO ACID TRANSPORTER"/>
    <property type="match status" value="1"/>
</dbReference>
<evidence type="ECO:0000259" key="6">
    <source>
        <dbReference type="Pfam" id="PF01490"/>
    </source>
</evidence>
<dbReference type="GO" id="GO:0016020">
    <property type="term" value="C:membrane"/>
    <property type="evidence" value="ECO:0007669"/>
    <property type="project" value="UniProtKB-SubCell"/>
</dbReference>
<sequence>MAPGLPHVHAAAAGSFDQRSASAEHDPVSMGEYVMSPTHQISPESLPLFATTPPSPVAIKDYKGTGTVLGSVFTLTNTILGSGTLAVPFAIASSGWFAGLVVMVTIALITRYSVSLLMRASDAAGDSAAKTYESLGHHTMGKYGTYLAEFTFIFGGFGTLTSYFIFITDLLVAIFEITPVYRGYVTVAFTFGIILPLSLSRRLGKLRVSSVLATCAVTYVVCLFLVVYIVVSSSATFVPVAVPAVNLSSGSVYTVTLLIQAFACHNTALPVYEEMQNRSVRRMNYAVVGAISLSFLLYTIIGFCGVFTFGGATMDNVLLNFTPAFLATYPAIRTPLWIGRLCMGIALLFCAPIAMWPFRSCVLSVLLRVQHGKQLPSSVASKVVYRSTTLVLVVLILGAALFVPSVKIPLSIVGSVAGSLIIFIMPSLFYMLQQTDRPLLSVANTGPLLMLTTGVCVGVLCFSMTMYKLRREFFP</sequence>
<reference evidence="7 8" key="1">
    <citation type="journal article" date="2014" name="Genome Biol. Evol.">
        <title>The secreted proteins of Achlya hypogyna and Thraustotheca clavata identify the ancestral oomycete secretome and reveal gene acquisitions by horizontal gene transfer.</title>
        <authorList>
            <person name="Misner I."/>
            <person name="Blouin N."/>
            <person name="Leonard G."/>
            <person name="Richards T.A."/>
            <person name="Lane C.E."/>
        </authorList>
    </citation>
    <scope>NUCLEOTIDE SEQUENCE [LARGE SCALE GENOMIC DNA]</scope>
    <source>
        <strain evidence="7 8">ATCC 48635</strain>
    </source>
</reference>
<evidence type="ECO:0000313" key="7">
    <source>
        <dbReference type="EMBL" id="OQR86819.1"/>
    </source>
</evidence>
<dbReference type="Pfam" id="PF01490">
    <property type="entry name" value="Aa_trans"/>
    <property type="match status" value="1"/>
</dbReference>
<feature type="transmembrane region" description="Helical" evidence="5">
    <location>
        <begin position="383"/>
        <end position="402"/>
    </location>
</feature>
<dbReference type="STRING" id="1202772.A0A1V9YM74"/>
<feature type="transmembrane region" description="Helical" evidence="5">
    <location>
        <begin position="85"/>
        <end position="109"/>
    </location>
</feature>
<evidence type="ECO:0000256" key="2">
    <source>
        <dbReference type="ARBA" id="ARBA00022692"/>
    </source>
</evidence>
<feature type="transmembrane region" description="Helical" evidence="5">
    <location>
        <begin position="337"/>
        <end position="358"/>
    </location>
</feature>
<feature type="transmembrane region" description="Helical" evidence="5">
    <location>
        <begin position="150"/>
        <end position="175"/>
    </location>
</feature>
<comment type="subcellular location">
    <subcellularLocation>
        <location evidence="1">Membrane</location>
        <topology evidence="1">Multi-pass membrane protein</topology>
    </subcellularLocation>
</comment>
<dbReference type="GO" id="GO:0015179">
    <property type="term" value="F:L-amino acid transmembrane transporter activity"/>
    <property type="evidence" value="ECO:0007669"/>
    <property type="project" value="TreeGrafter"/>
</dbReference>
<feature type="transmembrane region" description="Helical" evidence="5">
    <location>
        <begin position="444"/>
        <end position="467"/>
    </location>
</feature>
<protein>
    <submittedName>
        <fullName evidence="7">Amino Acid/Auxin Permease (AAAP) Family</fullName>
    </submittedName>
</protein>